<evidence type="ECO:0000256" key="2">
    <source>
        <dbReference type="ARBA" id="ARBA00022705"/>
    </source>
</evidence>
<dbReference type="VEuPathDB" id="MicrosporidiaDB:HERIO_541"/>
<dbReference type="InterPro" id="IPR027417">
    <property type="entry name" value="P-loop_NTPase"/>
</dbReference>
<keyword evidence="2" id="KW-0235">DNA replication</keyword>
<dbReference type="GO" id="GO:0003689">
    <property type="term" value="F:DNA clamp loader activity"/>
    <property type="evidence" value="ECO:0007669"/>
    <property type="project" value="TreeGrafter"/>
</dbReference>
<dbReference type="InterPro" id="IPR047854">
    <property type="entry name" value="RFC_lid"/>
</dbReference>
<comment type="similarity">
    <text evidence="1">Belongs to the activator 1 small subunits family.</text>
</comment>
<reference evidence="6 7" key="1">
    <citation type="journal article" date="2017" name="Environ. Microbiol.">
        <title>Decay of the glycolytic pathway and adaptation to intranuclear parasitism within Enterocytozoonidae microsporidia.</title>
        <authorList>
            <person name="Wiredu Boakye D."/>
            <person name="Jaroenlak P."/>
            <person name="Prachumwat A."/>
            <person name="Williams T.A."/>
            <person name="Bateman K.S."/>
            <person name="Itsathitphaisarn O."/>
            <person name="Sritunyalucksana K."/>
            <person name="Paszkiewicz K.H."/>
            <person name="Moore K.A."/>
            <person name="Stentiford G.D."/>
            <person name="Williams B.A."/>
        </authorList>
    </citation>
    <scope>NUCLEOTIDE SEQUENCE [LARGE SCALE GENOMIC DNA]</scope>
    <source>
        <strain evidence="7">canceri</strain>
    </source>
</reference>
<keyword evidence="3" id="KW-0547">Nucleotide-binding</keyword>
<dbReference type="InterPro" id="IPR013748">
    <property type="entry name" value="Rep_factorC_C"/>
</dbReference>
<dbReference type="Pfam" id="PF08542">
    <property type="entry name" value="Rep_fac_C"/>
    <property type="match status" value="1"/>
</dbReference>
<proteinExistence type="inferred from homology"/>
<dbReference type="Gene3D" id="1.10.8.60">
    <property type="match status" value="1"/>
</dbReference>
<evidence type="ECO:0000256" key="4">
    <source>
        <dbReference type="ARBA" id="ARBA00022840"/>
    </source>
</evidence>
<protein>
    <submittedName>
        <fullName evidence="6">RFCS</fullName>
    </submittedName>
</protein>
<keyword evidence="4" id="KW-0067">ATP-binding</keyword>
<sequence>MNKILTEVYRPKSLDDIVGNEEIIKCLKSFENLDATTSNMLFYGPPGVGKTTAIKCLLKRNYLELNASDDRGIQIVRENIKEYASINSFNFIILDEVDSMSRDAQGALRRIMEDFSDRARFILICNYLNKIIDPIKSRCTKFRFKKVSDTSYLKKICEKENIEYEELALKIISESSNGDMRRAINTLSGVSSSYKVINEVNTCKFLNILNSNQIDLIYNKLTNEDVKYNEVLNYFIENEIELSNVINQLAEKIVKSDSINPSKVIKIAQIEERLLVNCNNSLQLKAFIKLFK</sequence>
<gene>
    <name evidence="6" type="primary">RFCS</name>
    <name evidence="6" type="ORF">A0H76_929</name>
</gene>
<evidence type="ECO:0000256" key="1">
    <source>
        <dbReference type="ARBA" id="ARBA00005378"/>
    </source>
</evidence>
<dbReference type="Pfam" id="PF00004">
    <property type="entry name" value="AAA"/>
    <property type="match status" value="1"/>
</dbReference>
<dbReference type="InterPro" id="IPR050238">
    <property type="entry name" value="DNA_Rep/Repair_Clamp_Loader"/>
</dbReference>
<accession>A0A1X0QL73</accession>
<dbReference type="CDD" id="cd18140">
    <property type="entry name" value="HLD_clamp_RFC"/>
    <property type="match status" value="1"/>
</dbReference>
<evidence type="ECO:0000256" key="3">
    <source>
        <dbReference type="ARBA" id="ARBA00022741"/>
    </source>
</evidence>
<dbReference type="SMART" id="SM00382">
    <property type="entry name" value="AAA"/>
    <property type="match status" value="1"/>
</dbReference>
<dbReference type="GO" id="GO:0006281">
    <property type="term" value="P:DNA repair"/>
    <property type="evidence" value="ECO:0007669"/>
    <property type="project" value="TreeGrafter"/>
</dbReference>
<evidence type="ECO:0000313" key="6">
    <source>
        <dbReference type="EMBL" id="ORE00426.1"/>
    </source>
</evidence>
<dbReference type="EMBL" id="LTAI01000021">
    <property type="protein sequence ID" value="ORE00426.1"/>
    <property type="molecule type" value="Genomic_DNA"/>
</dbReference>
<dbReference type="Gene3D" id="3.40.50.300">
    <property type="entry name" value="P-loop containing nucleotide triphosphate hydrolases"/>
    <property type="match status" value="1"/>
</dbReference>
<dbReference type="AlphaFoldDB" id="A0A1X0QL73"/>
<dbReference type="PANTHER" id="PTHR11669:SF20">
    <property type="entry name" value="REPLICATION FACTOR C SUBUNIT 4"/>
    <property type="match status" value="1"/>
</dbReference>
<comment type="caution">
    <text evidence="6">The sequence shown here is derived from an EMBL/GenBank/DDBJ whole genome shotgun (WGS) entry which is preliminary data.</text>
</comment>
<dbReference type="Pfam" id="PF21960">
    <property type="entry name" value="RCF1-5-like_lid"/>
    <property type="match status" value="1"/>
</dbReference>
<dbReference type="VEuPathDB" id="MicrosporidiaDB:A0H76_929"/>
<dbReference type="Proteomes" id="UP000192501">
    <property type="component" value="Unassembled WGS sequence"/>
</dbReference>
<dbReference type="InterPro" id="IPR003593">
    <property type="entry name" value="AAA+_ATPase"/>
</dbReference>
<name>A0A1X0QL73_9MICR</name>
<dbReference type="GO" id="GO:0016887">
    <property type="term" value="F:ATP hydrolysis activity"/>
    <property type="evidence" value="ECO:0007669"/>
    <property type="project" value="InterPro"/>
</dbReference>
<dbReference type="GO" id="GO:0005524">
    <property type="term" value="F:ATP binding"/>
    <property type="evidence" value="ECO:0007669"/>
    <property type="project" value="UniProtKB-KW"/>
</dbReference>
<dbReference type="CDD" id="cd00009">
    <property type="entry name" value="AAA"/>
    <property type="match status" value="1"/>
</dbReference>
<evidence type="ECO:0000259" key="5">
    <source>
        <dbReference type="SMART" id="SM00382"/>
    </source>
</evidence>
<evidence type="ECO:0000313" key="7">
    <source>
        <dbReference type="Proteomes" id="UP000192501"/>
    </source>
</evidence>
<dbReference type="GO" id="GO:0005663">
    <property type="term" value="C:DNA replication factor C complex"/>
    <property type="evidence" value="ECO:0007669"/>
    <property type="project" value="TreeGrafter"/>
</dbReference>
<dbReference type="GO" id="GO:0006261">
    <property type="term" value="P:DNA-templated DNA replication"/>
    <property type="evidence" value="ECO:0007669"/>
    <property type="project" value="TreeGrafter"/>
</dbReference>
<dbReference type="InterPro" id="IPR003959">
    <property type="entry name" value="ATPase_AAA_core"/>
</dbReference>
<dbReference type="Gene3D" id="1.20.272.10">
    <property type="match status" value="1"/>
</dbReference>
<dbReference type="SUPFAM" id="SSF52540">
    <property type="entry name" value="P-loop containing nucleoside triphosphate hydrolases"/>
    <property type="match status" value="1"/>
</dbReference>
<dbReference type="PANTHER" id="PTHR11669">
    <property type="entry name" value="REPLICATION FACTOR C / DNA POLYMERASE III GAMMA-TAU SUBUNIT"/>
    <property type="match status" value="1"/>
</dbReference>
<organism evidence="6 7">
    <name type="scientific">Hepatospora eriocheir</name>
    <dbReference type="NCBI Taxonomy" id="1081669"/>
    <lineage>
        <taxon>Eukaryota</taxon>
        <taxon>Fungi</taxon>
        <taxon>Fungi incertae sedis</taxon>
        <taxon>Microsporidia</taxon>
        <taxon>Hepatosporidae</taxon>
        <taxon>Hepatospora</taxon>
    </lineage>
</organism>
<feature type="domain" description="AAA+ ATPase" evidence="5">
    <location>
        <begin position="36"/>
        <end position="148"/>
    </location>
</feature>